<keyword evidence="2" id="KW-0479">Metal-binding</keyword>
<evidence type="ECO:0000256" key="6">
    <source>
        <dbReference type="ARBA" id="ARBA00023004"/>
    </source>
</evidence>
<dbReference type="PANTHER" id="PTHR24014:SF4">
    <property type="entry name" value="2-OXOGLUTARATE AND IRON-DEPENDENT OXYGENASE DOMAIN-CONTAINING PROTEIN 2"/>
    <property type="match status" value="1"/>
</dbReference>
<comment type="cofactor">
    <cofactor evidence="1">
        <name>L-ascorbate</name>
        <dbReference type="ChEBI" id="CHEBI:38290"/>
    </cofactor>
</comment>
<dbReference type="InterPro" id="IPR005123">
    <property type="entry name" value="Oxoglu/Fe-dep_dioxygenase_dom"/>
</dbReference>
<evidence type="ECO:0000259" key="7">
    <source>
        <dbReference type="PROSITE" id="PS51471"/>
    </source>
</evidence>
<proteinExistence type="predicted"/>
<name>A0ABM4CPM3_HYDVU</name>
<feature type="domain" description="Fe2OG dioxygenase" evidence="7">
    <location>
        <begin position="209"/>
        <end position="305"/>
    </location>
</feature>
<sequence length="345" mass="40275">MTGNCELICRCFLTNNIFVKSCGIHFTFRGDKEFINDYKEFFSENKYNNFEIDEIMEEIHAEIERRKENGKLSLLRKKIINENYIPLHREIYVLKDDYLHREFLYLVQVACHPLTTRSILISNLLKTEEPEVFHLRVFNKEFCHKMVEEIEHFNSTNFPKGRPNTMNRLGILLGEIGFNESFLNEFRTRFLNPIFSMLYPNCVGKSGFDSHRAFVVVYDYENQEVDDTGLSLHYDNSEVTINICLNDNFEDGELFFNGLCNAQSLKYTRVEHRFGFGVLHQGYHLHGAMPLSAGKRYNLIMWLRSSDVRNLRCPMCDSTPSLIETEGDGDGFTSSNQIVNVCKII</sequence>
<evidence type="ECO:0000313" key="9">
    <source>
        <dbReference type="RefSeq" id="XP_065663798.1"/>
    </source>
</evidence>
<keyword evidence="5" id="KW-0560">Oxidoreductase</keyword>
<keyword evidence="6" id="KW-0408">Iron</keyword>
<dbReference type="Proteomes" id="UP001652625">
    <property type="component" value="Chromosome 10"/>
</dbReference>
<keyword evidence="3" id="KW-0847">Vitamin C</keyword>
<accession>A0ABM4CPM3</accession>
<evidence type="ECO:0000256" key="4">
    <source>
        <dbReference type="ARBA" id="ARBA00022964"/>
    </source>
</evidence>
<protein>
    <submittedName>
        <fullName evidence="9">2-oxoglutarate and iron-dependent oxygenase domain-containing protein 2 isoform X2</fullName>
    </submittedName>
</protein>
<dbReference type="SMART" id="SM00702">
    <property type="entry name" value="P4Hc"/>
    <property type="match status" value="1"/>
</dbReference>
<dbReference type="GeneID" id="100210567"/>
<dbReference type="InterPro" id="IPR006620">
    <property type="entry name" value="Pro_4_hyd_alph"/>
</dbReference>
<organism evidence="8 9">
    <name type="scientific">Hydra vulgaris</name>
    <name type="common">Hydra</name>
    <name type="synonym">Hydra attenuata</name>
    <dbReference type="NCBI Taxonomy" id="6087"/>
    <lineage>
        <taxon>Eukaryota</taxon>
        <taxon>Metazoa</taxon>
        <taxon>Cnidaria</taxon>
        <taxon>Hydrozoa</taxon>
        <taxon>Hydroidolina</taxon>
        <taxon>Anthoathecata</taxon>
        <taxon>Aplanulata</taxon>
        <taxon>Hydridae</taxon>
        <taxon>Hydra</taxon>
    </lineage>
</organism>
<dbReference type="Pfam" id="PF25238">
    <property type="entry name" value="OGFOD2-like"/>
    <property type="match status" value="1"/>
</dbReference>
<reference evidence="9" key="1">
    <citation type="submission" date="2025-08" db="UniProtKB">
        <authorList>
            <consortium name="RefSeq"/>
        </authorList>
    </citation>
    <scope>IDENTIFICATION</scope>
</reference>
<dbReference type="Gene3D" id="2.60.120.620">
    <property type="entry name" value="q2cbj1_9rhob like domain"/>
    <property type="match status" value="1"/>
</dbReference>
<dbReference type="PROSITE" id="PS51471">
    <property type="entry name" value="FE2OG_OXY"/>
    <property type="match status" value="1"/>
</dbReference>
<keyword evidence="4" id="KW-0223">Dioxygenase</keyword>
<dbReference type="RefSeq" id="XP_065663798.1">
    <property type="nucleotide sequence ID" value="XM_065807726.1"/>
</dbReference>
<gene>
    <name evidence="9" type="primary">LOC100210567</name>
</gene>
<evidence type="ECO:0000256" key="3">
    <source>
        <dbReference type="ARBA" id="ARBA00022896"/>
    </source>
</evidence>
<evidence type="ECO:0000313" key="8">
    <source>
        <dbReference type="Proteomes" id="UP001652625"/>
    </source>
</evidence>
<evidence type="ECO:0000256" key="2">
    <source>
        <dbReference type="ARBA" id="ARBA00022723"/>
    </source>
</evidence>
<dbReference type="PANTHER" id="PTHR24014">
    <property type="entry name" value="2-OXOGLUTARATE AND IRON-DEPENDENT OXYGENASE DOMAIN-CONTAINING PROTEIN 2"/>
    <property type="match status" value="1"/>
</dbReference>
<evidence type="ECO:0000256" key="5">
    <source>
        <dbReference type="ARBA" id="ARBA00023002"/>
    </source>
</evidence>
<evidence type="ECO:0000256" key="1">
    <source>
        <dbReference type="ARBA" id="ARBA00001961"/>
    </source>
</evidence>
<keyword evidence="8" id="KW-1185">Reference proteome</keyword>